<evidence type="ECO:0000313" key="1">
    <source>
        <dbReference type="EMBL" id="PJE62082.1"/>
    </source>
</evidence>
<protein>
    <recommendedName>
        <fullName evidence="3">Trimeric autotransporter adhesin YadA-like head domain-containing protein</fullName>
    </recommendedName>
</protein>
<gene>
    <name evidence="1" type="ORF">COU87_01180</name>
</gene>
<accession>A0A2M8KQ98</accession>
<dbReference type="EMBL" id="PFEC01000020">
    <property type="protein sequence ID" value="PJE62082.1"/>
    <property type="molecule type" value="Genomic_DNA"/>
</dbReference>
<organism evidence="1 2">
    <name type="scientific">Candidatus Roizmanbacteria bacterium CG10_big_fil_rev_8_21_14_0_10_39_12</name>
    <dbReference type="NCBI Taxonomy" id="1974852"/>
    <lineage>
        <taxon>Bacteria</taxon>
        <taxon>Candidatus Roizmaniibacteriota</taxon>
    </lineage>
</organism>
<name>A0A2M8KQ98_9BACT</name>
<reference evidence="2" key="1">
    <citation type="submission" date="2017-09" db="EMBL/GenBank/DDBJ databases">
        <title>Depth-based differentiation of microbial function through sediment-hosted aquifers and enrichment of novel symbionts in the deep terrestrial subsurface.</title>
        <authorList>
            <person name="Probst A.J."/>
            <person name="Ladd B."/>
            <person name="Jarett J.K."/>
            <person name="Geller-Mcgrath D.E."/>
            <person name="Sieber C.M.K."/>
            <person name="Emerson J.B."/>
            <person name="Anantharaman K."/>
            <person name="Thomas B.C."/>
            <person name="Malmstrom R."/>
            <person name="Stieglmeier M."/>
            <person name="Klingl A."/>
            <person name="Woyke T."/>
            <person name="Ryan C.M."/>
            <person name="Banfield J.F."/>
        </authorList>
    </citation>
    <scope>NUCLEOTIDE SEQUENCE [LARGE SCALE GENOMIC DNA]</scope>
</reference>
<comment type="caution">
    <text evidence="1">The sequence shown here is derived from an EMBL/GenBank/DDBJ whole genome shotgun (WGS) entry which is preliminary data.</text>
</comment>
<dbReference type="AlphaFoldDB" id="A0A2M8KQ98"/>
<evidence type="ECO:0008006" key="3">
    <source>
        <dbReference type="Google" id="ProtNLM"/>
    </source>
</evidence>
<evidence type="ECO:0000313" key="2">
    <source>
        <dbReference type="Proteomes" id="UP000230222"/>
    </source>
</evidence>
<proteinExistence type="predicted"/>
<dbReference type="Proteomes" id="UP000230222">
    <property type="component" value="Unassembled WGS sequence"/>
</dbReference>
<sequence length="417" mass="43535">MENNLLKSMTKLKILLVLFILLTLFPKTAFASPILSTNIQTDDQVAIGTTSANAKFDIFSAIEHLRLGYNDNNYTSIIASSAAGLVINLGNFPIFTFLGNSVSPSFMSGLNIIAGDDKKGTAIMSGGHSLNGSTGNNYINQQEYSVILGGEGNSIPGSGYNFGFIGGGAYNKIDKSIWSVAIAGGKNNLISHTTGFGSLQDFIGGGENNYINSHNNGSNVIGGGYGNSEGWNGSDTLIGGKNNNAYHYAFLGGGENNISGANGNNATVVFGGYNNGATGYGATIIGGKDNTASAQYSFSSGRQAKAAHTGSRIWADSSAFNFNSSANKELAFRSTGGIRFVTVIDGNGNPTKTVSLASNGNLTVNGGVRLNTTATKPTCSFSYRGYLWFTQGATDTKDALEVCSKDASDAYAWALLY</sequence>